<evidence type="ECO:0000259" key="4">
    <source>
        <dbReference type="Pfam" id="PF08797"/>
    </source>
</evidence>
<gene>
    <name evidence="5" type="ORF">GBZ48_18400</name>
</gene>
<evidence type="ECO:0000313" key="6">
    <source>
        <dbReference type="Proteomes" id="UP000605086"/>
    </source>
</evidence>
<comment type="caution">
    <text evidence="5">The sequence shown here is derived from an EMBL/GenBank/DDBJ whole genome shotgun (WGS) entry which is preliminary data.</text>
</comment>
<dbReference type="InterPro" id="IPR014905">
    <property type="entry name" value="HIRAN"/>
</dbReference>
<sequence>MAELIESVAGLQFYQLPLVAESLQQGIRLRWQRDPDNWSDRNATSLWLDRAEAVAWEILELIPANEPCETWQIGHIPRGLAADLAPLLDEGHGMDVFVHGGTKDGAWSLAVRLEGAAIDVVAPVRAARAADAQAEAAAVRAVEKLRNEINEGLDRVSRRFLGWDGVLVELEKSWTDHRGRPHRATDTAWTPRARQDWWTGEQVRRADEAMRAPRRAAATAAFQPIIDAEIARKEEARERRRQRAAERREAGRRAEAARLVARFNETGRPVAFSRGVEPYLPWLRRNDIEARGMNPEHCRIVAEGTTAYNTPLYLYLPEVDQERVAAGPKRKAPRAADPDDMPIPW</sequence>
<keyword evidence="2" id="KW-0378">Hydrolase</keyword>
<keyword evidence="1" id="KW-0479">Metal-binding</keyword>
<feature type="domain" description="HIRAN" evidence="4">
    <location>
        <begin position="7"/>
        <end position="92"/>
    </location>
</feature>
<evidence type="ECO:0000256" key="1">
    <source>
        <dbReference type="ARBA" id="ARBA00022723"/>
    </source>
</evidence>
<organism evidence="5 6">
    <name type="scientific">Azospirillum melinis</name>
    <dbReference type="NCBI Taxonomy" id="328839"/>
    <lineage>
        <taxon>Bacteria</taxon>
        <taxon>Pseudomonadati</taxon>
        <taxon>Pseudomonadota</taxon>
        <taxon>Alphaproteobacteria</taxon>
        <taxon>Rhodospirillales</taxon>
        <taxon>Azospirillaceae</taxon>
        <taxon>Azospirillum</taxon>
    </lineage>
</organism>
<name>A0ABX2KII5_9PROT</name>
<proteinExistence type="predicted"/>
<dbReference type="RefSeq" id="WP_174472321.1">
    <property type="nucleotide sequence ID" value="NZ_JAGINN010000023.1"/>
</dbReference>
<dbReference type="Proteomes" id="UP000605086">
    <property type="component" value="Unassembled WGS sequence"/>
</dbReference>
<evidence type="ECO:0000256" key="2">
    <source>
        <dbReference type="ARBA" id="ARBA00022801"/>
    </source>
</evidence>
<evidence type="ECO:0000256" key="3">
    <source>
        <dbReference type="SAM" id="MobiDB-lite"/>
    </source>
</evidence>
<dbReference type="EMBL" id="WHOS01000023">
    <property type="protein sequence ID" value="NUB01241.1"/>
    <property type="molecule type" value="Genomic_DNA"/>
</dbReference>
<feature type="region of interest" description="Disordered" evidence="3">
    <location>
        <begin position="324"/>
        <end position="345"/>
    </location>
</feature>
<dbReference type="Pfam" id="PF08797">
    <property type="entry name" value="HIRAN"/>
    <property type="match status" value="1"/>
</dbReference>
<protein>
    <recommendedName>
        <fullName evidence="4">HIRAN domain-containing protein</fullName>
    </recommendedName>
</protein>
<dbReference type="Gene3D" id="3.30.70.2330">
    <property type="match status" value="1"/>
</dbReference>
<keyword evidence="6" id="KW-1185">Reference proteome</keyword>
<reference evidence="5 6" key="1">
    <citation type="submission" date="2019-10" db="EMBL/GenBank/DDBJ databases">
        <title>Genome sequence of Azospirillum melinis.</title>
        <authorList>
            <person name="Ambrosini A."/>
            <person name="Sant'Anna F.H."/>
            <person name="Cassan F.D."/>
            <person name="Souza E.M."/>
            <person name="Passaglia L.M.P."/>
        </authorList>
    </citation>
    <scope>NUCLEOTIDE SEQUENCE [LARGE SCALE GENOMIC DNA]</scope>
    <source>
        <strain evidence="5 6">TMCY0552</strain>
    </source>
</reference>
<evidence type="ECO:0000313" key="5">
    <source>
        <dbReference type="EMBL" id="NUB01241.1"/>
    </source>
</evidence>
<accession>A0ABX2KII5</accession>